<keyword evidence="2" id="KW-0238">DNA-binding</keyword>
<dbReference type="InterPro" id="IPR036390">
    <property type="entry name" value="WH_DNA-bd_sf"/>
</dbReference>
<dbReference type="PATRIC" id="fig|271.14.peg.1301"/>
<feature type="domain" description="Cyclic nucleotide-binding" evidence="4">
    <location>
        <begin position="1"/>
        <end position="65"/>
    </location>
</feature>
<dbReference type="InterPro" id="IPR050397">
    <property type="entry name" value="Env_Response_Regulators"/>
</dbReference>
<evidence type="ECO:0000259" key="5">
    <source>
        <dbReference type="PROSITE" id="PS51063"/>
    </source>
</evidence>
<dbReference type="InterPro" id="IPR012318">
    <property type="entry name" value="HTH_CRP"/>
</dbReference>
<dbReference type="NCBIfam" id="NF010499">
    <property type="entry name" value="PRK13918.1"/>
    <property type="match status" value="1"/>
</dbReference>
<evidence type="ECO:0000256" key="3">
    <source>
        <dbReference type="ARBA" id="ARBA00023163"/>
    </source>
</evidence>
<dbReference type="EMBL" id="LHCI01000106">
    <property type="protein sequence ID" value="KOX90039.1"/>
    <property type="molecule type" value="Genomic_DNA"/>
</dbReference>
<dbReference type="RefSeq" id="WP_053767703.1">
    <property type="nucleotide sequence ID" value="NZ_LHCI01000106.1"/>
</dbReference>
<dbReference type="GO" id="GO:0003677">
    <property type="term" value="F:DNA binding"/>
    <property type="evidence" value="ECO:0007669"/>
    <property type="project" value="UniProtKB-KW"/>
</dbReference>
<evidence type="ECO:0000256" key="2">
    <source>
        <dbReference type="ARBA" id="ARBA00023125"/>
    </source>
</evidence>
<dbReference type="SMART" id="SM00419">
    <property type="entry name" value="HTH_CRP"/>
    <property type="match status" value="1"/>
</dbReference>
<sequence>MTQARETVSFKPGEVILYPGRPGPRDRAYRVLSGLVRLEAVDEEGNALTLRLVPPGGYFGEEALFGLERGYFAEAVTGVVLEALPKEPSPEEMRALAQHLAEALARAYRRIESLATQRLKNRMAAAILELAATPLAREEEGVIVLHATHDELAAAVGSVRETVTKVIGELAREGYIRSGYGKIVLKDPEGLKTLAQSKGDGR</sequence>
<dbReference type="FunFam" id="2.60.120.10:FF:000157">
    <property type="entry name" value="Crp/Fnr family transcriptional regulator"/>
    <property type="match status" value="1"/>
</dbReference>
<dbReference type="SUPFAM" id="SSF51206">
    <property type="entry name" value="cAMP-binding domain-like"/>
    <property type="match status" value="1"/>
</dbReference>
<dbReference type="FunFam" id="1.10.10.10:FF:000019">
    <property type="entry name" value="Crp/Fnr family transcriptional regulator"/>
    <property type="match status" value="1"/>
</dbReference>
<name>A0A0M9ADW6_THEAQ</name>
<dbReference type="Pfam" id="PF13545">
    <property type="entry name" value="HTH_Crp_2"/>
    <property type="match status" value="1"/>
</dbReference>
<gene>
    <name evidence="6" type="primary">ntcA_2</name>
    <name evidence="6" type="ORF">BVI061214_01226</name>
</gene>
<dbReference type="PROSITE" id="PS50042">
    <property type="entry name" value="CNMP_BINDING_3"/>
    <property type="match status" value="1"/>
</dbReference>
<feature type="domain" description="HTH crp-type" evidence="5">
    <location>
        <begin position="117"/>
        <end position="189"/>
    </location>
</feature>
<dbReference type="Pfam" id="PF00027">
    <property type="entry name" value="cNMP_binding"/>
    <property type="match status" value="1"/>
</dbReference>
<keyword evidence="1" id="KW-0805">Transcription regulation</keyword>
<evidence type="ECO:0000313" key="7">
    <source>
        <dbReference type="Proteomes" id="UP000037685"/>
    </source>
</evidence>
<dbReference type="GO" id="GO:0003700">
    <property type="term" value="F:DNA-binding transcription factor activity"/>
    <property type="evidence" value="ECO:0007669"/>
    <property type="project" value="TreeGrafter"/>
</dbReference>
<dbReference type="Gene3D" id="2.60.120.10">
    <property type="entry name" value="Jelly Rolls"/>
    <property type="match status" value="1"/>
</dbReference>
<dbReference type="InterPro" id="IPR000595">
    <property type="entry name" value="cNMP-bd_dom"/>
</dbReference>
<evidence type="ECO:0000313" key="6">
    <source>
        <dbReference type="EMBL" id="KOX90039.1"/>
    </source>
</evidence>
<dbReference type="Proteomes" id="UP000037685">
    <property type="component" value="Unassembled WGS sequence"/>
</dbReference>
<dbReference type="SUPFAM" id="SSF46785">
    <property type="entry name" value="Winged helix' DNA-binding domain"/>
    <property type="match status" value="1"/>
</dbReference>
<dbReference type="AlphaFoldDB" id="A0A0M9ADW6"/>
<comment type="caution">
    <text evidence="6">The sequence shown here is derived from an EMBL/GenBank/DDBJ whole genome shotgun (WGS) entry which is preliminary data.</text>
</comment>
<organism evidence="6 7">
    <name type="scientific">Thermus aquaticus</name>
    <dbReference type="NCBI Taxonomy" id="271"/>
    <lineage>
        <taxon>Bacteria</taxon>
        <taxon>Thermotogati</taxon>
        <taxon>Deinococcota</taxon>
        <taxon>Deinococci</taxon>
        <taxon>Thermales</taxon>
        <taxon>Thermaceae</taxon>
        <taxon>Thermus</taxon>
    </lineage>
</organism>
<evidence type="ECO:0000259" key="4">
    <source>
        <dbReference type="PROSITE" id="PS50042"/>
    </source>
</evidence>
<dbReference type="PANTHER" id="PTHR24567">
    <property type="entry name" value="CRP FAMILY TRANSCRIPTIONAL REGULATORY PROTEIN"/>
    <property type="match status" value="1"/>
</dbReference>
<dbReference type="GO" id="GO:0005829">
    <property type="term" value="C:cytosol"/>
    <property type="evidence" value="ECO:0007669"/>
    <property type="project" value="TreeGrafter"/>
</dbReference>
<dbReference type="InterPro" id="IPR018490">
    <property type="entry name" value="cNMP-bd_dom_sf"/>
</dbReference>
<evidence type="ECO:0000256" key="1">
    <source>
        <dbReference type="ARBA" id="ARBA00023015"/>
    </source>
</evidence>
<dbReference type="Gene3D" id="1.10.10.10">
    <property type="entry name" value="Winged helix-like DNA-binding domain superfamily/Winged helix DNA-binding domain"/>
    <property type="match status" value="1"/>
</dbReference>
<accession>A0A0M9ADW6</accession>
<reference evidence="6 7" key="1">
    <citation type="submission" date="2015-07" db="EMBL/GenBank/DDBJ databases">
        <authorList>
            <person name="Noorani M."/>
        </authorList>
    </citation>
    <scope>NUCLEOTIDE SEQUENCE [LARGE SCALE GENOMIC DNA]</scope>
    <source>
        <strain evidence="7">ATCC 25104 / DSM 625 / JCM 10724 / NBRC 103206 / NCIMB 11243 / YT-1</strain>
    </source>
</reference>
<dbReference type="PANTHER" id="PTHR24567:SF74">
    <property type="entry name" value="HTH-TYPE TRANSCRIPTIONAL REGULATOR ARCR"/>
    <property type="match status" value="1"/>
</dbReference>
<dbReference type="CDD" id="cd00038">
    <property type="entry name" value="CAP_ED"/>
    <property type="match status" value="1"/>
</dbReference>
<proteinExistence type="predicted"/>
<dbReference type="PROSITE" id="PS51063">
    <property type="entry name" value="HTH_CRP_2"/>
    <property type="match status" value="1"/>
</dbReference>
<dbReference type="InterPro" id="IPR014710">
    <property type="entry name" value="RmlC-like_jellyroll"/>
</dbReference>
<dbReference type="InterPro" id="IPR036388">
    <property type="entry name" value="WH-like_DNA-bd_sf"/>
</dbReference>
<protein>
    <submittedName>
        <fullName evidence="6">Global nitrogen regulator</fullName>
    </submittedName>
</protein>
<keyword evidence="3" id="KW-0804">Transcription</keyword>